<evidence type="ECO:0000313" key="2">
    <source>
        <dbReference type="Proteomes" id="UP000078390"/>
    </source>
</evidence>
<dbReference type="AlphaFoldDB" id="A0A179D5E0"/>
<name>A0A179D5E0_9BACT</name>
<organism evidence="1 2">
    <name type="scientific">Thermosulfurimonas dismutans</name>
    <dbReference type="NCBI Taxonomy" id="999894"/>
    <lineage>
        <taxon>Bacteria</taxon>
        <taxon>Pseudomonadati</taxon>
        <taxon>Thermodesulfobacteriota</taxon>
        <taxon>Thermodesulfobacteria</taxon>
        <taxon>Thermodesulfobacteriales</taxon>
        <taxon>Thermodesulfobacteriaceae</taxon>
        <taxon>Thermosulfurimonas</taxon>
    </lineage>
</organism>
<sequence>MRIKKEQTRKHIIRYIANPGIRDFKPRFSKNRAKKEAKTRRIIKRDFIIGRIFANDIAMI</sequence>
<comment type="caution">
    <text evidence="1">The sequence shown here is derived from an EMBL/GenBank/DDBJ whole genome shotgun (WGS) entry which is preliminary data.</text>
</comment>
<protein>
    <submittedName>
        <fullName evidence="1">Uncharacterized protein</fullName>
    </submittedName>
</protein>
<reference evidence="1 2" key="1">
    <citation type="submission" date="2016-04" db="EMBL/GenBank/DDBJ databases">
        <title>Genome analysis of Thermosulfurimonas dismutans, the first thermophilic sulfur-disproportionating bacterium of the phylum Thermodesulfobacteria.</title>
        <authorList>
            <person name="Mardanov A.V."/>
            <person name="Beletsky A.V."/>
            <person name="Kadnikov V.V."/>
            <person name="Slobodkin A.I."/>
            <person name="Ravin N.V."/>
        </authorList>
    </citation>
    <scope>NUCLEOTIDE SEQUENCE [LARGE SCALE GENOMIC DNA]</scope>
    <source>
        <strain evidence="1 2">S95</strain>
    </source>
</reference>
<dbReference type="EMBL" id="LWLG01000003">
    <property type="protein sequence ID" value="OAQ21183.1"/>
    <property type="molecule type" value="Genomic_DNA"/>
</dbReference>
<keyword evidence="2" id="KW-1185">Reference proteome</keyword>
<accession>A0A179D5E0</accession>
<proteinExistence type="predicted"/>
<dbReference type="Proteomes" id="UP000078390">
    <property type="component" value="Unassembled WGS sequence"/>
</dbReference>
<gene>
    <name evidence="1" type="ORF">TDIS_0835</name>
</gene>
<evidence type="ECO:0000313" key="1">
    <source>
        <dbReference type="EMBL" id="OAQ21183.1"/>
    </source>
</evidence>